<dbReference type="EMBL" id="CP097463">
    <property type="protein sequence ID" value="WAX58607.1"/>
    <property type="molecule type" value="Genomic_DNA"/>
</dbReference>
<keyword evidence="3" id="KW-1185">Reference proteome</keyword>
<reference evidence="2" key="1">
    <citation type="submission" date="2022-05" db="EMBL/GenBank/DDBJ databases">
        <title>Jatrophihabitans sp. SB3-54 whole genome sequence.</title>
        <authorList>
            <person name="Suh M.K."/>
            <person name="Eom M.K."/>
            <person name="Kim J.S."/>
            <person name="Kim H.S."/>
            <person name="Do H.E."/>
            <person name="Shin Y.K."/>
            <person name="Lee J.-S."/>
        </authorList>
    </citation>
    <scope>NUCLEOTIDE SEQUENCE</scope>
    <source>
        <strain evidence="2">SB3-54</strain>
    </source>
</reference>
<evidence type="ECO:0000313" key="2">
    <source>
        <dbReference type="EMBL" id="WAX58607.1"/>
    </source>
</evidence>
<accession>A0ABY7K4Y5</accession>
<protein>
    <submittedName>
        <fullName evidence="2">DUF4031 domain-containing protein</fullName>
    </submittedName>
</protein>
<proteinExistence type="predicted"/>
<organism evidence="2 3">
    <name type="scientific">Jatrophihabitans cynanchi</name>
    <dbReference type="NCBI Taxonomy" id="2944128"/>
    <lineage>
        <taxon>Bacteria</taxon>
        <taxon>Bacillati</taxon>
        <taxon>Actinomycetota</taxon>
        <taxon>Actinomycetes</taxon>
        <taxon>Jatrophihabitantales</taxon>
        <taxon>Jatrophihabitantaceae</taxon>
        <taxon>Jatrophihabitans</taxon>
    </lineage>
</organism>
<dbReference type="Pfam" id="PF13223">
    <property type="entry name" value="DUF4031"/>
    <property type="match status" value="1"/>
</dbReference>
<evidence type="ECO:0000259" key="1">
    <source>
        <dbReference type="Pfam" id="PF13223"/>
    </source>
</evidence>
<sequence>MACYVDTVRAYPGAGLRHTHFCHLLADSREELHAMADALGIPRRFFQDHPWRWHHDLPEHMRPRAVELGAREVDLHTVGRLLRERRAGLGDPGVA</sequence>
<evidence type="ECO:0000313" key="3">
    <source>
        <dbReference type="Proteomes" id="UP001164693"/>
    </source>
</evidence>
<dbReference type="RefSeq" id="WP_269445146.1">
    <property type="nucleotide sequence ID" value="NZ_CP097463.1"/>
</dbReference>
<dbReference type="Proteomes" id="UP001164693">
    <property type="component" value="Chromosome"/>
</dbReference>
<feature type="domain" description="DUF4031" evidence="1">
    <location>
        <begin position="4"/>
        <end position="84"/>
    </location>
</feature>
<name>A0ABY7K4Y5_9ACTN</name>
<gene>
    <name evidence="2" type="ORF">M6B22_07530</name>
</gene>
<dbReference type="InterPro" id="IPR025109">
    <property type="entry name" value="DUF4031"/>
</dbReference>